<evidence type="ECO:0000259" key="5">
    <source>
        <dbReference type="Pfam" id="PF22672"/>
    </source>
</evidence>
<dbReference type="SUPFAM" id="SSF140924">
    <property type="entry name" value="Duffy binding domain-like"/>
    <property type="match status" value="4"/>
</dbReference>
<feature type="domain" description="Duffy-antigen binding" evidence="3">
    <location>
        <begin position="708"/>
        <end position="888"/>
    </location>
</feature>
<dbReference type="GO" id="GO:0016020">
    <property type="term" value="C:membrane"/>
    <property type="evidence" value="ECO:0007669"/>
    <property type="project" value="InterPro"/>
</dbReference>
<dbReference type="InterPro" id="IPR042202">
    <property type="entry name" value="Duffy-ag-bd_sf"/>
</dbReference>
<dbReference type="InterPro" id="IPR041480">
    <property type="entry name" value="CIDR1_gamma"/>
</dbReference>
<protein>
    <recommendedName>
        <fullName evidence="8">Duffy-binding-like domain-containing protein</fullName>
    </recommendedName>
</protein>
<dbReference type="FunFam" id="1.20.58.1930:FF:000001">
    <property type="entry name" value="Erythrocyte membrane protein 1, PfEMP1"/>
    <property type="match status" value="1"/>
</dbReference>
<dbReference type="GO" id="GO:0046789">
    <property type="term" value="F:host cell surface receptor binding"/>
    <property type="evidence" value="ECO:0007669"/>
    <property type="project" value="InterPro"/>
</dbReference>
<dbReference type="Proteomes" id="UP000030656">
    <property type="component" value="Unassembled WGS sequence"/>
</dbReference>
<reference evidence="6 7" key="1">
    <citation type="submission" date="2013-02" db="EMBL/GenBank/DDBJ databases">
        <title>The Genome Annotation of Plasmodium falciparum FCH/4.</title>
        <authorList>
            <consortium name="The Broad Institute Genome Sequencing Platform"/>
            <consortium name="The Broad Institute Genome Sequencing Center for Infectious Disease"/>
            <person name="Neafsey D."/>
            <person name="Hoffman S."/>
            <person name="Volkman S."/>
            <person name="Rosenthal P."/>
            <person name="Walker B."/>
            <person name="Young S.K."/>
            <person name="Zeng Q."/>
            <person name="Gargeya S."/>
            <person name="Fitzgerald M."/>
            <person name="Haas B."/>
            <person name="Abouelleil A."/>
            <person name="Allen A.W."/>
            <person name="Alvarado L."/>
            <person name="Arachchi H.M."/>
            <person name="Berlin A.M."/>
            <person name="Chapman S.B."/>
            <person name="Gainer-Dewar J."/>
            <person name="Goldberg J."/>
            <person name="Griggs A."/>
            <person name="Gujja S."/>
            <person name="Hansen M."/>
            <person name="Howarth C."/>
            <person name="Imamovic A."/>
            <person name="Ireland A."/>
            <person name="Larimer J."/>
            <person name="McCowan C."/>
            <person name="Murphy C."/>
            <person name="Pearson M."/>
            <person name="Poon T.W."/>
            <person name="Priest M."/>
            <person name="Roberts A."/>
            <person name="Saif S."/>
            <person name="Shea T."/>
            <person name="Sisk P."/>
            <person name="Sykes S."/>
            <person name="Wortman J."/>
            <person name="Nusbaum C."/>
            <person name="Birren B."/>
        </authorList>
    </citation>
    <scope>NUCLEOTIDE SEQUENCE [LARGE SCALE GENOMIC DNA]</scope>
    <source>
        <strain evidence="6 7">FCH/4</strain>
    </source>
</reference>
<feature type="domain" description="Duffy-binding-like" evidence="2">
    <location>
        <begin position="429"/>
        <end position="569"/>
    </location>
</feature>
<reference evidence="6 7" key="2">
    <citation type="submission" date="2013-02" db="EMBL/GenBank/DDBJ databases">
        <title>The Genome Sequence of Plasmodium falciparum FCH/4.</title>
        <authorList>
            <consortium name="The Broad Institute Genome Sequencing Platform"/>
            <consortium name="The Broad Institute Genome Sequencing Center for Infectious Disease"/>
            <person name="Neafsey D."/>
            <person name="Cheeseman I."/>
            <person name="Volkman S."/>
            <person name="Adams J."/>
            <person name="Walker B."/>
            <person name="Young S.K."/>
            <person name="Zeng Q."/>
            <person name="Gargeya S."/>
            <person name="Fitzgerald M."/>
            <person name="Haas B."/>
            <person name="Abouelleil A."/>
            <person name="Alvarado L."/>
            <person name="Arachchi H.M."/>
            <person name="Berlin A.M."/>
            <person name="Chapman S.B."/>
            <person name="Dewar J."/>
            <person name="Goldberg J."/>
            <person name="Griggs A."/>
            <person name="Gujja S."/>
            <person name="Hansen M."/>
            <person name="Howarth C."/>
            <person name="Imamovic A."/>
            <person name="Larimer J."/>
            <person name="McCowan C."/>
            <person name="Murphy C."/>
            <person name="Neiman D."/>
            <person name="Pearson M."/>
            <person name="Priest M."/>
            <person name="Roberts A."/>
            <person name="Saif S."/>
            <person name="Shea T."/>
            <person name="Sisk P."/>
            <person name="Sykes S."/>
            <person name="Wortman J."/>
            <person name="Nusbaum C."/>
            <person name="Birren B."/>
        </authorList>
    </citation>
    <scope>NUCLEOTIDE SEQUENCE [LARGE SCALE GENOMIC DNA]</scope>
    <source>
        <strain evidence="6 7">FCH/4</strain>
    </source>
</reference>
<evidence type="ECO:0000256" key="1">
    <source>
        <dbReference type="SAM" id="MobiDB-lite"/>
    </source>
</evidence>
<accession>A0A024VI55</accession>
<feature type="domain" description="Duffy-antigen binding" evidence="3">
    <location>
        <begin position="1"/>
        <end position="103"/>
    </location>
</feature>
<evidence type="ECO:0000313" key="7">
    <source>
        <dbReference type="Proteomes" id="UP000030656"/>
    </source>
</evidence>
<proteinExistence type="predicted"/>
<dbReference type="FunFam" id="1.20.58.830:FF:000002">
    <property type="entry name" value="Erythrocyte membrane protein 1, PfEMP1"/>
    <property type="match status" value="1"/>
</dbReference>
<dbReference type="InterPro" id="IPR008602">
    <property type="entry name" value="Duffy-antigen-binding"/>
</dbReference>
<dbReference type="Pfam" id="PF05424">
    <property type="entry name" value="Duffy_binding"/>
    <property type="match status" value="3"/>
</dbReference>
<dbReference type="Pfam" id="PF22672">
    <property type="entry name" value="DBL_C"/>
    <property type="match status" value="2"/>
</dbReference>
<evidence type="ECO:0008006" key="8">
    <source>
        <dbReference type="Google" id="ProtNLM"/>
    </source>
</evidence>
<dbReference type="FunFam" id="1.20.1310.20:FF:000003">
    <property type="entry name" value="Erythrocyte membrane protein 1, PfEMP1"/>
    <property type="match status" value="1"/>
</dbReference>
<feature type="domain" description="Cysteine-rich interdomain region 1 gamma" evidence="4">
    <location>
        <begin position="348"/>
        <end position="413"/>
    </location>
</feature>
<name>A0A024VI55_PLAFA</name>
<dbReference type="Pfam" id="PF03011">
    <property type="entry name" value="PFEMP"/>
    <property type="match status" value="1"/>
</dbReference>
<dbReference type="EMBL" id="KI928049">
    <property type="protein sequence ID" value="ETW27875.1"/>
    <property type="molecule type" value="Genomic_DNA"/>
</dbReference>
<dbReference type="OrthoDB" id="10521891at2759"/>
<sequence>MFYTLADYKDILDGKNIVADILNGSSGSDKDMVEREKTIKEKIKIFFEQNGNKEAAPRGSPQTQHSVEKTTRESLWDKIAEHVWKGMICALSYNTENITKDEDVHTKLMGATKTIYKYNTVTISSVPSGDITLDDFASRPTFFRWLEEWADEFCRKRTHKLAQIKHECRSDKPGHQYCSGDGHDCTNNDRNYNNMFADLFCRPCYEQCRKYKNWIDMKFEEFHKQEKKYEEEHGKVIACSKNGGDDDNTKFCQQIKEKKTAADFLAALKHCKDGQGGEEKKSNDQDNKINFNDPKTTFGPLDYCKTCPFNGVNCNGSGRGRSNGCNVNGNGETWEKVFGTISENGENTTEITVEMIDRRASFIKKYLENSQKLQKSKDSNDLFKTSKLFKGIRKQEWECRFKEEKIDVCKLTNFNNEIDLNPYTTFKVLLHYWLEDFLYGYYILKKKRIIDLCTKNGGNTCDKEPKIDCVCVKTWVEKKKEEWEKIKNHFKNRNQKDGDNIMSKVKNFLEELIPRMDLVNGKGKINELKEFLMSYGCNGTDSSQKDIIQCLLNNLQNEIKTCETQSNCDTLPPSVENLTIVEDIDPDDQDTQIDIVPGVCNTVVKPTPPEPPMTCVERIAKELRVEAEENAKKYDSTLIGVGKNFNGGCNKVKKNNVAANGEDSCKFEQTYKTSLESLNETCKGNGKERFKIGNIWKCEYIKDIGQNLCIPPRRKAMCIKHLKNITTRNVTNSTELLQKIQEVAKNEGDDIIKKLLPKYACNENVICDAMKYSFADLGDIIRGRDIFRNDRDQVRIQTKLKNVFTKIYYNLDPSKKKEYQNDITYLYKLRSDWWDANRKHIWKAMTCNAPKDAKLNIKLQESYISIGSNSCGYDNDPTNYDYIPQRFRWMQEWSEYYCKALTDEIKKLNEGCKECTITGLSCQNDEDGTKCKSCKDKCKSYNDFVNTWKQQLNIQSKQYKDLYYKANGTGNDAQVTSGDKRKVRTVEDSNTIEVFLKNVKTECSDPESGDKYLDKSSNCNEIKFTNSNNNNNDNYAFKNPPKGFEQSCECQAPDPLDQCPEDDTKATYCNKFKKHFLCIKTYTNNLNEWTHIDVQNNDKENKGVLVPPRRRQLCIRNINRNLDSMQNKEHFKTELMKSAYTEAYLLYEKHGKDKEEALDEIYYSFADYGDIVKGTDMLNDKRLNLLKDKLNILLKEDSANEITEQRKKWWTNNKSHIWHAMLCGYKEAGGKIEKEDCELPDDKTPQFLRWLVEWGKVVCKEKKKRKENLEMECKCSESTGKSGYEIINSDNCKSELEEFIRWNMIIKKSLDLFNIKYEKVNKTIEDSAKRSELTVEQYIETEIKIGECNLFDIHEILDIFRNRETHSYKEILKRLCPDLDFTYDITENTETSKDTNTDEATDKTKPATPEVEPAPKSEQPAQPKSEE</sequence>
<feature type="non-terminal residue" evidence="6">
    <location>
        <position position="1427"/>
    </location>
</feature>
<organism evidence="6 7">
    <name type="scientific">Plasmodium falciparum FCH/4</name>
    <dbReference type="NCBI Taxonomy" id="1036724"/>
    <lineage>
        <taxon>Eukaryota</taxon>
        <taxon>Sar</taxon>
        <taxon>Alveolata</taxon>
        <taxon>Apicomplexa</taxon>
        <taxon>Aconoidasida</taxon>
        <taxon>Haemosporida</taxon>
        <taxon>Plasmodiidae</taxon>
        <taxon>Plasmodium</taxon>
        <taxon>Plasmodium (Laverania)</taxon>
    </lineage>
</organism>
<evidence type="ECO:0000259" key="3">
    <source>
        <dbReference type="Pfam" id="PF05424"/>
    </source>
</evidence>
<evidence type="ECO:0000259" key="2">
    <source>
        <dbReference type="Pfam" id="PF03011"/>
    </source>
</evidence>
<gene>
    <name evidence="6" type="ORF">PFFCH_04702</name>
</gene>
<dbReference type="InterPro" id="IPR004258">
    <property type="entry name" value="DBL"/>
</dbReference>
<dbReference type="Pfam" id="PF18562">
    <property type="entry name" value="CIDR1_gamma"/>
    <property type="match status" value="1"/>
</dbReference>
<dbReference type="Gene3D" id="1.20.58.1930">
    <property type="match status" value="1"/>
</dbReference>
<evidence type="ECO:0000313" key="6">
    <source>
        <dbReference type="EMBL" id="ETW27875.1"/>
    </source>
</evidence>
<dbReference type="Gene3D" id="1.20.1310.20">
    <property type="entry name" value="Duffy-antigen binding domain"/>
    <property type="match status" value="3"/>
</dbReference>
<feature type="domain" description="Duffy-binding-like" evidence="5">
    <location>
        <begin position="892"/>
        <end position="1047"/>
    </location>
</feature>
<feature type="domain" description="Duffy-antigen binding" evidence="3">
    <location>
        <begin position="1103"/>
        <end position="1277"/>
    </location>
</feature>
<feature type="domain" description="Duffy-binding-like" evidence="5">
    <location>
        <begin position="148"/>
        <end position="300"/>
    </location>
</feature>
<dbReference type="InterPro" id="IPR054595">
    <property type="entry name" value="DBL_C"/>
</dbReference>
<feature type="region of interest" description="Disordered" evidence="1">
    <location>
        <begin position="1388"/>
        <end position="1427"/>
    </location>
</feature>
<feature type="compositionally biased region" description="Basic and acidic residues" evidence="1">
    <location>
        <begin position="1390"/>
        <end position="1405"/>
    </location>
</feature>
<evidence type="ECO:0000259" key="4">
    <source>
        <dbReference type="Pfam" id="PF18562"/>
    </source>
</evidence>
<dbReference type="Gene3D" id="1.20.58.830">
    <property type="match status" value="3"/>
</dbReference>